<name>A0A5C6RZU8_9BACT</name>
<dbReference type="RefSeq" id="WP_147166049.1">
    <property type="nucleotide sequence ID" value="NZ_VOOR01000005.1"/>
</dbReference>
<evidence type="ECO:0000313" key="3">
    <source>
        <dbReference type="Proteomes" id="UP000321580"/>
    </source>
</evidence>
<protein>
    <submittedName>
        <fullName evidence="2">DUF481 domain-containing protein</fullName>
    </submittedName>
</protein>
<accession>A0A5C6RZU8</accession>
<keyword evidence="1" id="KW-0732">Signal</keyword>
<proteinExistence type="predicted"/>
<dbReference type="Pfam" id="PF04338">
    <property type="entry name" value="DUF481"/>
    <property type="match status" value="1"/>
</dbReference>
<dbReference type="OrthoDB" id="6118633at2"/>
<comment type="caution">
    <text evidence="2">The sequence shown here is derived from an EMBL/GenBank/DDBJ whole genome shotgun (WGS) entry which is preliminary data.</text>
</comment>
<evidence type="ECO:0000313" key="2">
    <source>
        <dbReference type="EMBL" id="TXB67928.1"/>
    </source>
</evidence>
<evidence type="ECO:0000256" key="1">
    <source>
        <dbReference type="SAM" id="SignalP"/>
    </source>
</evidence>
<dbReference type="AlphaFoldDB" id="A0A5C6RZU8"/>
<dbReference type="InterPro" id="IPR007433">
    <property type="entry name" value="DUF481"/>
</dbReference>
<dbReference type="EMBL" id="VOOR01000005">
    <property type="protein sequence ID" value="TXB67928.1"/>
    <property type="molecule type" value="Genomic_DNA"/>
</dbReference>
<feature type="signal peptide" evidence="1">
    <location>
        <begin position="1"/>
        <end position="18"/>
    </location>
</feature>
<sequence>MYKHICILLLVWCVQHSAAAQVVNTEKQRPANAEGLLAEAGFDFGLTRNGAGQTLRLGARLRLQYQQGRNRFLALGAHNFSQFDDLEDDGPPRQLANNTFAHIRYNRVLSPFLTWEVFGQMQLDDVQQITRRLLSGTGPRLRLLESDTAALFFGALYMYEHEQSVNIFRGAEPERVPASLFDNRLSTYLSGHFEAGEAFALTHVTYLQPNFENWSDFRVSSETSLSFRVTKYLSFRAYFQLVYDAKPPVPVANTVLNFKNGFTFSL</sequence>
<keyword evidence="3" id="KW-1185">Reference proteome</keyword>
<organism evidence="2 3">
    <name type="scientific">Phaeodactylibacter luteus</name>
    <dbReference type="NCBI Taxonomy" id="1564516"/>
    <lineage>
        <taxon>Bacteria</taxon>
        <taxon>Pseudomonadati</taxon>
        <taxon>Bacteroidota</taxon>
        <taxon>Saprospiria</taxon>
        <taxon>Saprospirales</taxon>
        <taxon>Haliscomenobacteraceae</taxon>
        <taxon>Phaeodactylibacter</taxon>
    </lineage>
</organism>
<feature type="chain" id="PRO_5023040788" evidence="1">
    <location>
        <begin position="19"/>
        <end position="266"/>
    </location>
</feature>
<dbReference type="Proteomes" id="UP000321580">
    <property type="component" value="Unassembled WGS sequence"/>
</dbReference>
<reference evidence="2 3" key="1">
    <citation type="submission" date="2019-08" db="EMBL/GenBank/DDBJ databases">
        <title>Genome of Phaeodactylibacter luteus.</title>
        <authorList>
            <person name="Bowman J.P."/>
        </authorList>
    </citation>
    <scope>NUCLEOTIDE SEQUENCE [LARGE SCALE GENOMIC DNA]</scope>
    <source>
        <strain evidence="2 3">KCTC 42180</strain>
    </source>
</reference>
<gene>
    <name evidence="2" type="ORF">FRY97_03530</name>
</gene>